<dbReference type="RefSeq" id="XP_067916746.1">
    <property type="nucleotide sequence ID" value="XM_068071277.1"/>
</dbReference>
<protein>
    <recommendedName>
        <fullName evidence="5">Transmembrane protein</fullName>
    </recommendedName>
</protein>
<feature type="region of interest" description="Disordered" evidence="1">
    <location>
        <begin position="142"/>
        <end position="168"/>
    </location>
</feature>
<evidence type="ECO:0000256" key="1">
    <source>
        <dbReference type="SAM" id="MobiDB-lite"/>
    </source>
</evidence>
<dbReference type="AlphaFoldDB" id="A0A2C6KEN3"/>
<keyword evidence="4" id="KW-1185">Reference proteome</keyword>
<accession>A0A2C6KEN3</accession>
<organism evidence="3 4">
    <name type="scientific">Cystoisospora suis</name>
    <dbReference type="NCBI Taxonomy" id="483139"/>
    <lineage>
        <taxon>Eukaryota</taxon>
        <taxon>Sar</taxon>
        <taxon>Alveolata</taxon>
        <taxon>Apicomplexa</taxon>
        <taxon>Conoidasida</taxon>
        <taxon>Coccidia</taxon>
        <taxon>Eucoccidiorida</taxon>
        <taxon>Eimeriorina</taxon>
        <taxon>Sarcocystidae</taxon>
        <taxon>Cystoisospora</taxon>
    </lineage>
</organism>
<dbReference type="VEuPathDB" id="ToxoDB:CSUI_011176"/>
<dbReference type="EMBL" id="MIGC01009974">
    <property type="protein sequence ID" value="PHJ15012.1"/>
    <property type="molecule type" value="Genomic_DNA"/>
</dbReference>
<evidence type="ECO:0000313" key="4">
    <source>
        <dbReference type="Proteomes" id="UP000221165"/>
    </source>
</evidence>
<keyword evidence="2" id="KW-0732">Signal</keyword>
<proteinExistence type="predicted"/>
<sequence>MAGSALRTIFSLFWLCSVTLSDATDAGSELPHSAVSGDKDVDGGVQFPKNLANEEGARVFVAKAQRHGGNTQERTEIPKKNRFVPTRQWLLASLPRRRMSSTDLPYGQPFRLLAGAMIVAVAASVLSARLDSVVDFMRTAAGKKEGGDDHEEQARGEGGAGRKQSHDAARVQLQAGSGFLRRLLRGQLREQACPYRLFFLL</sequence>
<reference evidence="3 4" key="1">
    <citation type="journal article" date="2017" name="Int. J. Parasitol.">
        <title>The genome of the protozoan parasite Cystoisospora suis and a reverse vaccinology approach to identify vaccine candidates.</title>
        <authorList>
            <person name="Palmieri N."/>
            <person name="Shrestha A."/>
            <person name="Ruttkowski B."/>
            <person name="Beck T."/>
            <person name="Vogl C."/>
            <person name="Tomley F."/>
            <person name="Blake D.P."/>
            <person name="Joachim A."/>
        </authorList>
    </citation>
    <scope>NUCLEOTIDE SEQUENCE [LARGE SCALE GENOMIC DNA]</scope>
    <source>
        <strain evidence="3 4">Wien I</strain>
    </source>
</reference>
<dbReference type="Proteomes" id="UP000221165">
    <property type="component" value="Unassembled WGS sequence"/>
</dbReference>
<comment type="caution">
    <text evidence="3">The sequence shown here is derived from an EMBL/GenBank/DDBJ whole genome shotgun (WGS) entry which is preliminary data.</text>
</comment>
<evidence type="ECO:0000313" key="3">
    <source>
        <dbReference type="EMBL" id="PHJ15012.1"/>
    </source>
</evidence>
<feature type="chain" id="PRO_5012948415" description="Transmembrane protein" evidence="2">
    <location>
        <begin position="22"/>
        <end position="201"/>
    </location>
</feature>
<evidence type="ECO:0000256" key="2">
    <source>
        <dbReference type="SAM" id="SignalP"/>
    </source>
</evidence>
<evidence type="ECO:0008006" key="5">
    <source>
        <dbReference type="Google" id="ProtNLM"/>
    </source>
</evidence>
<feature type="compositionally biased region" description="Basic and acidic residues" evidence="1">
    <location>
        <begin position="142"/>
        <end position="155"/>
    </location>
</feature>
<feature type="signal peptide" evidence="2">
    <location>
        <begin position="1"/>
        <end position="21"/>
    </location>
</feature>
<name>A0A2C6KEN3_9APIC</name>
<gene>
    <name evidence="3" type="ORF">CSUI_011176</name>
</gene>
<dbReference type="GeneID" id="94434488"/>